<organism evidence="2 3">
    <name type="scientific">Rhododendron griersonianum</name>
    <dbReference type="NCBI Taxonomy" id="479676"/>
    <lineage>
        <taxon>Eukaryota</taxon>
        <taxon>Viridiplantae</taxon>
        <taxon>Streptophyta</taxon>
        <taxon>Embryophyta</taxon>
        <taxon>Tracheophyta</taxon>
        <taxon>Spermatophyta</taxon>
        <taxon>Magnoliopsida</taxon>
        <taxon>eudicotyledons</taxon>
        <taxon>Gunneridae</taxon>
        <taxon>Pentapetalae</taxon>
        <taxon>asterids</taxon>
        <taxon>Ericales</taxon>
        <taxon>Ericaceae</taxon>
        <taxon>Ericoideae</taxon>
        <taxon>Rhodoreae</taxon>
        <taxon>Rhododendron</taxon>
    </lineage>
</organism>
<name>A0AAV6J2H7_9ERIC</name>
<keyword evidence="1" id="KW-1133">Transmembrane helix</keyword>
<reference evidence="2" key="1">
    <citation type="submission" date="2020-08" db="EMBL/GenBank/DDBJ databases">
        <title>Plant Genome Project.</title>
        <authorList>
            <person name="Zhang R.-G."/>
        </authorList>
    </citation>
    <scope>NUCLEOTIDE SEQUENCE</scope>
    <source>
        <strain evidence="2">WSP0</strain>
        <tissue evidence="2">Leaf</tissue>
    </source>
</reference>
<feature type="transmembrane region" description="Helical" evidence="1">
    <location>
        <begin position="59"/>
        <end position="85"/>
    </location>
</feature>
<keyword evidence="3" id="KW-1185">Reference proteome</keyword>
<dbReference type="EMBL" id="JACTNZ010000009">
    <property type="protein sequence ID" value="KAG5532939.1"/>
    <property type="molecule type" value="Genomic_DNA"/>
</dbReference>
<accession>A0AAV6J2H7</accession>
<comment type="caution">
    <text evidence="2">The sequence shown here is derived from an EMBL/GenBank/DDBJ whole genome shotgun (WGS) entry which is preliminary data.</text>
</comment>
<keyword evidence="1" id="KW-0812">Transmembrane</keyword>
<evidence type="ECO:0000313" key="2">
    <source>
        <dbReference type="EMBL" id="KAG5532939.1"/>
    </source>
</evidence>
<dbReference type="AlphaFoldDB" id="A0AAV6J2H7"/>
<keyword evidence="1" id="KW-0472">Membrane</keyword>
<proteinExistence type="predicted"/>
<dbReference type="Proteomes" id="UP000823749">
    <property type="component" value="Chromosome 9"/>
</dbReference>
<evidence type="ECO:0000256" key="1">
    <source>
        <dbReference type="SAM" id="Phobius"/>
    </source>
</evidence>
<sequence length="189" mass="20544">MILQLEQGRSGPLNSRAVWGVRSSCLGIMRTGEKYRSKAVEMVVSQRALQMGTSFPCRICVVGFLFGVCLTTLLLAALTSGSFAFGGISFSSFSNGVTSWNPSTSDMSNIDQEKVSFLYSAWSALLNESMKGEGDQSPQGADQVRNVPKAPHLEDCKLSAQVNKKLNKREEFEDCEGHIVEDVHVVADG</sequence>
<evidence type="ECO:0000313" key="3">
    <source>
        <dbReference type="Proteomes" id="UP000823749"/>
    </source>
</evidence>
<gene>
    <name evidence="2" type="ORF">RHGRI_027251</name>
</gene>
<protein>
    <submittedName>
        <fullName evidence="2">Uncharacterized protein</fullName>
    </submittedName>
</protein>